<dbReference type="EMBL" id="JANCPR020000050">
    <property type="protein sequence ID" value="MDJ1137056.1"/>
    <property type="molecule type" value="Genomic_DNA"/>
</dbReference>
<evidence type="ECO:0000313" key="8">
    <source>
        <dbReference type="Proteomes" id="UP001214441"/>
    </source>
</evidence>
<proteinExistence type="predicted"/>
<feature type="region of interest" description="Disordered" evidence="5">
    <location>
        <begin position="50"/>
        <end position="75"/>
    </location>
</feature>
<protein>
    <recommendedName>
        <fullName evidence="6">GHMP kinase N-terminal domain-containing protein</fullName>
    </recommendedName>
</protein>
<keyword evidence="4" id="KW-0067">ATP-binding</keyword>
<comment type="caution">
    <text evidence="7">The sequence shown here is derived from an EMBL/GenBank/DDBJ whole genome shotgun (WGS) entry which is preliminary data.</text>
</comment>
<organism evidence="7 8">
    <name type="scientific">Streptomyces iconiensis</name>
    <dbReference type="NCBI Taxonomy" id="1384038"/>
    <lineage>
        <taxon>Bacteria</taxon>
        <taxon>Bacillati</taxon>
        <taxon>Actinomycetota</taxon>
        <taxon>Actinomycetes</taxon>
        <taxon>Kitasatosporales</taxon>
        <taxon>Streptomycetaceae</taxon>
        <taxon>Streptomyces</taxon>
    </lineage>
</organism>
<dbReference type="Pfam" id="PF00288">
    <property type="entry name" value="GHMP_kinases_N"/>
    <property type="match status" value="1"/>
</dbReference>
<keyword evidence="2" id="KW-0547">Nucleotide-binding</keyword>
<dbReference type="PIRSF" id="PIRSF033887">
    <property type="entry name" value="PduX"/>
    <property type="match status" value="1"/>
</dbReference>
<dbReference type="InterPro" id="IPR014721">
    <property type="entry name" value="Ribsml_uS5_D2-typ_fold_subgr"/>
</dbReference>
<dbReference type="Proteomes" id="UP001214441">
    <property type="component" value="Unassembled WGS sequence"/>
</dbReference>
<dbReference type="InterPro" id="IPR020568">
    <property type="entry name" value="Ribosomal_Su5_D2-typ_SF"/>
</dbReference>
<name>A0ABT7A6W0_9ACTN</name>
<dbReference type="InterPro" id="IPR006204">
    <property type="entry name" value="GHMP_kinase_N_dom"/>
</dbReference>
<keyword evidence="3" id="KW-0418">Kinase</keyword>
<dbReference type="PANTHER" id="PTHR43527">
    <property type="entry name" value="4-DIPHOSPHOCYTIDYL-2-C-METHYL-D-ERYTHRITOL KINASE, CHLOROPLASTIC"/>
    <property type="match status" value="1"/>
</dbReference>
<gene>
    <name evidence="7" type="ORF">NMN56_034970</name>
</gene>
<evidence type="ECO:0000313" key="7">
    <source>
        <dbReference type="EMBL" id="MDJ1137056.1"/>
    </source>
</evidence>
<dbReference type="InterPro" id="IPR012363">
    <property type="entry name" value="PduX"/>
</dbReference>
<keyword evidence="1" id="KW-0808">Transferase</keyword>
<dbReference type="SUPFAM" id="SSF54211">
    <property type="entry name" value="Ribosomal protein S5 domain 2-like"/>
    <property type="match status" value="1"/>
</dbReference>
<evidence type="ECO:0000256" key="1">
    <source>
        <dbReference type="ARBA" id="ARBA00022679"/>
    </source>
</evidence>
<reference evidence="7 8" key="1">
    <citation type="submission" date="2023-05" db="EMBL/GenBank/DDBJ databases">
        <title>Streptantibioticus silvisoli sp. nov., acidotolerant actinomycetes 1 from pine litter.</title>
        <authorList>
            <person name="Swiecimska M."/>
            <person name="Golinska P."/>
            <person name="Sangal V."/>
            <person name="Wachnowicz B."/>
            <person name="Goodfellow M."/>
        </authorList>
    </citation>
    <scope>NUCLEOTIDE SEQUENCE [LARGE SCALE GENOMIC DNA]</scope>
    <source>
        <strain evidence="7 8">DSM 42109</strain>
    </source>
</reference>
<evidence type="ECO:0000259" key="6">
    <source>
        <dbReference type="Pfam" id="PF00288"/>
    </source>
</evidence>
<evidence type="ECO:0000256" key="3">
    <source>
        <dbReference type="ARBA" id="ARBA00022777"/>
    </source>
</evidence>
<dbReference type="Gene3D" id="3.30.230.10">
    <property type="match status" value="1"/>
</dbReference>
<accession>A0ABT7A6W0</accession>
<dbReference type="RefSeq" id="WP_274039400.1">
    <property type="nucleotide sequence ID" value="NZ_JANCPR020000050.1"/>
</dbReference>
<evidence type="ECO:0000256" key="5">
    <source>
        <dbReference type="SAM" id="MobiDB-lite"/>
    </source>
</evidence>
<evidence type="ECO:0000256" key="4">
    <source>
        <dbReference type="ARBA" id="ARBA00022840"/>
    </source>
</evidence>
<dbReference type="PANTHER" id="PTHR43527:SF1">
    <property type="entry name" value="L-THREONINE KINASE"/>
    <property type="match status" value="1"/>
</dbReference>
<sequence>MPPPSRTPPQTFSGTCHGTLGELFQGPLTYQGSPHIALVSLPVDRHTWHHFTPYTGEPPPHAAASRGQPRPHGEKSARAADLFLKRYGLTLPPGEWSHHSELDVGVGMASSTADVVAVLRCLRQVLGLPYDQRVLVETLAEIERADSVFLDEFALYLSDLHHVVRGLGTSLRFHTAYVTGPEPVDTEAVTGTLLRHYARRPAAYIDCLNTLLKGFSARDPHTVARAATTSAVLAQEALPKAEFEAVYAARESFAADGVFVAHTGSVLGYLYARRPSPALKSELSAFFRTLGHQCSFAHGGCW</sequence>
<keyword evidence="8" id="KW-1185">Reference proteome</keyword>
<evidence type="ECO:0000256" key="2">
    <source>
        <dbReference type="ARBA" id="ARBA00022741"/>
    </source>
</evidence>
<feature type="domain" description="GHMP kinase N-terminal" evidence="6">
    <location>
        <begin position="78"/>
        <end position="144"/>
    </location>
</feature>